<evidence type="ECO:0000313" key="17">
    <source>
        <dbReference type="Proteomes" id="UP000500882"/>
    </source>
</evidence>
<dbReference type="Proteomes" id="UP001217776">
    <property type="component" value="Unassembled WGS sequence"/>
</dbReference>
<reference evidence="7 17" key="2">
    <citation type="submission" date="2020-02" db="EMBL/GenBank/DDBJ databases">
        <title>Whole-genome sequencing and comparative analysis of the genomes of Bacteroides thetaiotaomicron and Escherichia coli isolated from a healthy resident in Vietnam.</title>
        <authorList>
            <person name="Mohsin M."/>
            <person name="Tanaka K."/>
            <person name="Kawahara R."/>
            <person name="Kondo S."/>
            <person name="Noguchi H."/>
            <person name="Motooka D."/>
            <person name="Nakamura S."/>
            <person name="Khong D.T."/>
            <person name="Nguyen T.N."/>
            <person name="Tran H.T."/>
            <person name="Yamamoto Y."/>
        </authorList>
    </citation>
    <scope>NUCLEOTIDE SEQUENCE [LARGE SCALE GENOMIC DNA]</scope>
    <source>
        <strain evidence="7 17">F9-2</strain>
    </source>
</reference>
<dbReference type="PANTHER" id="PTHR43017:SF1">
    <property type="entry name" value="ACETYLTRANSFERASE YJL218W-RELATED"/>
    <property type="match status" value="1"/>
</dbReference>
<dbReference type="InterPro" id="IPR001451">
    <property type="entry name" value="Hexapep"/>
</dbReference>
<dbReference type="EMBL" id="JAQNVG010000007">
    <property type="protein sequence ID" value="MDC2235317.1"/>
    <property type="molecule type" value="Genomic_DNA"/>
</dbReference>
<evidence type="ECO:0000313" key="12">
    <source>
        <dbReference type="EMBL" id="UYU65001.1"/>
    </source>
</evidence>
<reference evidence="12 18" key="3">
    <citation type="submission" date="2021-06" db="EMBL/GenBank/DDBJ databases">
        <title>Interrogation of the integrated mobile genetic elements in gut-associated Bacteroides with a consensus prediction approach.</title>
        <authorList>
            <person name="Campbell D.E."/>
            <person name="Leigh J.R."/>
            <person name="Kim T."/>
            <person name="England W."/>
            <person name="Whitaker R.J."/>
            <person name="Degnan P.H."/>
        </authorList>
    </citation>
    <scope>NUCLEOTIDE SEQUENCE</scope>
    <source>
        <strain evidence="14">VPI-3443</strain>
        <strain evidence="13">VPI-BTDOT2</strain>
        <strain evidence="12 18">WAL8669</strain>
    </source>
</reference>
<proteinExistence type="inferred from homology"/>
<reference evidence="11" key="5">
    <citation type="submission" date="2022-10" db="EMBL/GenBank/DDBJ databases">
        <title>Human gut microbiome strain richness.</title>
        <authorList>
            <person name="Chen-Liaw A."/>
        </authorList>
    </citation>
    <scope>NUCLEOTIDE SEQUENCE</scope>
    <source>
        <strain evidence="11">1001283st1_A3_1001283B150304_161114</strain>
    </source>
</reference>
<evidence type="ECO:0000313" key="18">
    <source>
        <dbReference type="Proteomes" id="UP001156218"/>
    </source>
</evidence>
<reference evidence="15 16" key="1">
    <citation type="submission" date="2015-09" db="EMBL/GenBank/DDBJ databases">
        <authorList>
            <consortium name="Pathogen Informatics"/>
        </authorList>
    </citation>
    <scope>NUCLEOTIDE SEQUENCE [LARGE SCALE GENOMIC DNA]</scope>
    <source>
        <strain evidence="8 16">2789STDY5834899</strain>
        <strain evidence="9 15">2789STDY5834945</strain>
    </source>
</reference>
<evidence type="ECO:0000256" key="4">
    <source>
        <dbReference type="ARBA" id="ARBA00023315"/>
    </source>
</evidence>
<dbReference type="GO" id="GO:0008870">
    <property type="term" value="F:galactoside O-acetyltransferase activity"/>
    <property type="evidence" value="ECO:0007669"/>
    <property type="project" value="TreeGrafter"/>
</dbReference>
<dbReference type="Gene3D" id="2.160.10.10">
    <property type="entry name" value="Hexapeptide repeat proteins"/>
    <property type="match status" value="1"/>
</dbReference>
<accession>C6ISH5</accession>
<dbReference type="EC" id="2.3.1.-" evidence="5"/>
<dbReference type="SUPFAM" id="SSF51161">
    <property type="entry name" value="Trimeric LpxA-like enzymes"/>
    <property type="match status" value="1"/>
</dbReference>
<dbReference type="InterPro" id="IPR039369">
    <property type="entry name" value="LacA-like"/>
</dbReference>
<evidence type="ECO:0000313" key="15">
    <source>
        <dbReference type="Proteomes" id="UP000095541"/>
    </source>
</evidence>
<dbReference type="Proteomes" id="UP001156216">
    <property type="component" value="Chromosome"/>
</dbReference>
<feature type="domain" description="Maltose/galactoside acetyltransferase" evidence="6">
    <location>
        <begin position="7"/>
        <end position="61"/>
    </location>
</feature>
<evidence type="ECO:0000259" key="6">
    <source>
        <dbReference type="SMART" id="SM01266"/>
    </source>
</evidence>
<keyword evidence="4 5" id="KW-0012">Acyltransferase</keyword>
<dbReference type="AlphaFoldDB" id="A0A139K0D0"/>
<evidence type="ECO:0000313" key="11">
    <source>
        <dbReference type="EMBL" id="MDC2235317.1"/>
    </source>
</evidence>
<dbReference type="Proteomes" id="UP000095541">
    <property type="component" value="Unassembled WGS sequence"/>
</dbReference>
<dbReference type="Proteomes" id="UP001156218">
    <property type="component" value="Chromosome"/>
</dbReference>
<dbReference type="Proteomes" id="UP000095576">
    <property type="component" value="Unassembled WGS sequence"/>
</dbReference>
<dbReference type="Pfam" id="PF12464">
    <property type="entry name" value="Mac"/>
    <property type="match status" value="1"/>
</dbReference>
<name>A0A139K0D0_BACT4</name>
<dbReference type="InterPro" id="IPR024688">
    <property type="entry name" value="Mac_dom"/>
</dbReference>
<dbReference type="EMBL" id="CP083685">
    <property type="protein sequence ID" value="UYU92546.1"/>
    <property type="molecule type" value="Genomic_DNA"/>
</dbReference>
<dbReference type="FunFam" id="2.160.10.10:FF:000008">
    <property type="entry name" value="Maltose O-acetyltransferase"/>
    <property type="match status" value="1"/>
</dbReference>
<dbReference type="SMART" id="SM01266">
    <property type="entry name" value="Mac"/>
    <property type="match status" value="1"/>
</dbReference>
<evidence type="ECO:0000256" key="1">
    <source>
        <dbReference type="ARBA" id="ARBA00007274"/>
    </source>
</evidence>
<dbReference type="GeneID" id="60927446"/>
<evidence type="ECO:0000313" key="14">
    <source>
        <dbReference type="EMBL" id="UYU92546.1"/>
    </source>
</evidence>
<evidence type="ECO:0000313" key="7">
    <source>
        <dbReference type="EMBL" id="BCA50877.1"/>
    </source>
</evidence>
<organism evidence="9 15">
    <name type="scientific">Bacteroides thetaiotaomicron</name>
    <dbReference type="NCBI Taxonomy" id="818"/>
    <lineage>
        <taxon>Bacteria</taxon>
        <taxon>Pseudomonadati</taxon>
        <taxon>Bacteroidota</taxon>
        <taxon>Bacteroidia</taxon>
        <taxon>Bacteroidales</taxon>
        <taxon>Bacteroidaceae</taxon>
        <taxon>Bacteroides</taxon>
    </lineage>
</organism>
<evidence type="ECO:0000313" key="9">
    <source>
        <dbReference type="EMBL" id="CUQ36946.1"/>
    </source>
</evidence>
<evidence type="ECO:0000313" key="13">
    <source>
        <dbReference type="EMBL" id="UYU72949.1"/>
    </source>
</evidence>
<evidence type="ECO:0000256" key="3">
    <source>
        <dbReference type="ARBA" id="ARBA00022737"/>
    </source>
</evidence>
<keyword evidence="2 5" id="KW-0808">Transferase</keyword>
<dbReference type="PATRIC" id="fig|818.29.peg.4033"/>
<dbReference type="RefSeq" id="WP_008762312.1">
    <property type="nucleotide sequence ID" value="NZ_AP022660.1"/>
</dbReference>
<dbReference type="EMBL" id="AP022660">
    <property type="protein sequence ID" value="BCA50877.1"/>
    <property type="molecule type" value="Genomic_DNA"/>
</dbReference>
<dbReference type="InterPro" id="IPR011004">
    <property type="entry name" value="Trimer_LpxA-like_sf"/>
</dbReference>
<gene>
    <name evidence="9" type="primary">lacA</name>
    <name evidence="8" type="synonym">lacA_1</name>
    <name evidence="7" type="ORF">BatF92_28190</name>
    <name evidence="8" type="ORF">ERS852511_01711</name>
    <name evidence="9" type="ORF">ERS852557_03905</name>
    <name evidence="10" type="ORF">K0H07_18250</name>
    <name evidence="13" type="ORF">KQP59_07555</name>
    <name evidence="12" type="ORF">KQP68_15595</name>
    <name evidence="14" type="ORF">KQP74_07915</name>
    <name evidence="11" type="ORF">PO127_06070</name>
</gene>
<dbReference type="EMBL" id="CP083680">
    <property type="protein sequence ID" value="UYU65001.1"/>
    <property type="molecule type" value="Genomic_DNA"/>
</dbReference>
<evidence type="ECO:0000313" key="10">
    <source>
        <dbReference type="EMBL" id="MCE9239090.1"/>
    </source>
</evidence>
<dbReference type="PROSITE" id="PS00101">
    <property type="entry name" value="HEXAPEP_TRANSFERASES"/>
    <property type="match status" value="1"/>
</dbReference>
<reference evidence="10" key="4">
    <citation type="submission" date="2021-07" db="EMBL/GenBank/DDBJ databases">
        <title>Comparative genomics of Bacteroides fragilis group isolates reveals species-dependent resistance mechanisms and validates clinical tools for resistance prediction.</title>
        <authorList>
            <person name="Wallace M.J."/>
            <person name="Jean S."/>
            <person name="Wallace M.A."/>
            <person name="Carey-Ann B.D."/>
            <person name="Dantas G."/>
        </authorList>
    </citation>
    <scope>NUCLEOTIDE SEQUENCE</scope>
    <source>
        <strain evidence="10">BJH_160</strain>
    </source>
</reference>
<dbReference type="Proteomes" id="UP001200544">
    <property type="component" value="Unassembled WGS sequence"/>
</dbReference>
<accession>A0A139K0D0</accession>
<dbReference type="Proteomes" id="UP001162960">
    <property type="component" value="Chromosome"/>
</dbReference>
<evidence type="ECO:0000313" key="8">
    <source>
        <dbReference type="EMBL" id="CUP29409.1"/>
    </source>
</evidence>
<keyword evidence="3" id="KW-0677">Repeat</keyword>
<dbReference type="Proteomes" id="UP000500882">
    <property type="component" value="Chromosome"/>
</dbReference>
<dbReference type="EMBL" id="CZAP01000004">
    <property type="protein sequence ID" value="CUP29409.1"/>
    <property type="molecule type" value="Genomic_DNA"/>
</dbReference>
<dbReference type="EMBL" id="CP083681">
    <property type="protein sequence ID" value="UYU72949.1"/>
    <property type="molecule type" value="Genomic_DNA"/>
</dbReference>
<dbReference type="EMBL" id="CZBI01000006">
    <property type="protein sequence ID" value="CUQ36946.1"/>
    <property type="molecule type" value="Genomic_DNA"/>
</dbReference>
<protein>
    <recommendedName>
        <fullName evidence="5">Acetyltransferase</fullName>
        <ecNumber evidence="5">2.3.1.-</ecNumber>
    </recommendedName>
</protein>
<dbReference type="Pfam" id="PF00132">
    <property type="entry name" value="Hexapep"/>
    <property type="match status" value="1"/>
</dbReference>
<dbReference type="EMBL" id="JAHYQA010000011">
    <property type="protein sequence ID" value="MCE9239090.1"/>
    <property type="molecule type" value="Genomic_DNA"/>
</dbReference>
<comment type="similarity">
    <text evidence="1 5">Belongs to the transferase hexapeptide repeat family.</text>
</comment>
<dbReference type="CDD" id="cd03357">
    <property type="entry name" value="LbH_MAT_GAT"/>
    <property type="match status" value="1"/>
</dbReference>
<dbReference type="PANTHER" id="PTHR43017">
    <property type="entry name" value="GALACTOSIDE O-ACETYLTRANSFERASE"/>
    <property type="match status" value="1"/>
</dbReference>
<evidence type="ECO:0000256" key="2">
    <source>
        <dbReference type="ARBA" id="ARBA00022679"/>
    </source>
</evidence>
<sequence length="196" mass="21648">MENKELRERMLSGKMYNDLSVELVQRREQAVFLTNDYNSTYGKPKEVREALLRKLLRCIGSSVHFEPNFRCEFGFNISIGNNFFANFDCIMLDGNLITIGDNVLLGPRVGLYTANHALDPQERLMGGCYAHPIVIEDNVWVGAGVHIMGGVTVGRNSVIGAGSVVTKSIPENVIAAGVPCKVIREITDEDKTGFLP</sequence>
<dbReference type="InterPro" id="IPR018357">
    <property type="entry name" value="Hexapep_transf_CS"/>
</dbReference>
<evidence type="ECO:0000256" key="5">
    <source>
        <dbReference type="RuleBase" id="RU367021"/>
    </source>
</evidence>
<evidence type="ECO:0000313" key="16">
    <source>
        <dbReference type="Proteomes" id="UP000095576"/>
    </source>
</evidence>